<evidence type="ECO:0000313" key="3">
    <source>
        <dbReference type="Proteomes" id="UP000595140"/>
    </source>
</evidence>
<dbReference type="AlphaFoldDB" id="A0A484MSF2"/>
<evidence type="ECO:0000256" key="1">
    <source>
        <dbReference type="SAM" id="MobiDB-lite"/>
    </source>
</evidence>
<feature type="region of interest" description="Disordered" evidence="1">
    <location>
        <begin position="311"/>
        <end position="337"/>
    </location>
</feature>
<gene>
    <name evidence="2" type="ORF">CCAM_LOCUS32590</name>
</gene>
<keyword evidence="3" id="KW-1185">Reference proteome</keyword>
<dbReference type="EMBL" id="OOIL02004214">
    <property type="protein sequence ID" value="VFQ90814.1"/>
    <property type="molecule type" value="Genomic_DNA"/>
</dbReference>
<dbReference type="OrthoDB" id="1731207at2759"/>
<evidence type="ECO:0000313" key="2">
    <source>
        <dbReference type="EMBL" id="VFQ90814.1"/>
    </source>
</evidence>
<accession>A0A484MSF2</accession>
<organism evidence="2 3">
    <name type="scientific">Cuscuta campestris</name>
    <dbReference type="NCBI Taxonomy" id="132261"/>
    <lineage>
        <taxon>Eukaryota</taxon>
        <taxon>Viridiplantae</taxon>
        <taxon>Streptophyta</taxon>
        <taxon>Embryophyta</taxon>
        <taxon>Tracheophyta</taxon>
        <taxon>Spermatophyta</taxon>
        <taxon>Magnoliopsida</taxon>
        <taxon>eudicotyledons</taxon>
        <taxon>Gunneridae</taxon>
        <taxon>Pentapetalae</taxon>
        <taxon>asterids</taxon>
        <taxon>lamiids</taxon>
        <taxon>Solanales</taxon>
        <taxon>Convolvulaceae</taxon>
        <taxon>Cuscuteae</taxon>
        <taxon>Cuscuta</taxon>
        <taxon>Cuscuta subgen. Grammica</taxon>
        <taxon>Cuscuta sect. Cleistogrammica</taxon>
    </lineage>
</organism>
<reference evidence="2 3" key="1">
    <citation type="submission" date="2018-04" db="EMBL/GenBank/DDBJ databases">
        <authorList>
            <person name="Vogel A."/>
        </authorList>
    </citation>
    <scope>NUCLEOTIDE SEQUENCE [LARGE SCALE GENOMIC DNA]</scope>
</reference>
<dbReference type="Proteomes" id="UP000595140">
    <property type="component" value="Unassembled WGS sequence"/>
</dbReference>
<name>A0A484MSF2_9ASTE</name>
<feature type="compositionally biased region" description="Basic and acidic residues" evidence="1">
    <location>
        <begin position="314"/>
        <end position="326"/>
    </location>
</feature>
<sequence>MRCDLQENDSQTFVRYLFGLNTQIANTVELQNFESLEDLTKLALKVEAQLKKGKSPLNPRANLASIADSLNRLHFKVDGMDGYLERLDEAVQRQGHAMNAYFQHVNYVPPPYHGTFLGEVYDDEDEEDGCYIYAWGLSEWLASGGSGFWPFVGVYVGIVRNFVYSPYQDSDGDNYYEPHGDQDDYDHSGPMCDDQSDPLVEEIIRLEQKIFYFDEVLFAEGSWYKPPYCQDYTLVAEEQIEANKVAIRERAKLLESVWKEKEFKRKLCEGSELMHKMLDDFQRERLEAKAKDDELVNDLCKAVELKRSLQSQDQMKETNVQKEALEPKTNPETSNHLAPFLEDSSRLTLSQKAESITTLVRATLVMLPESLHSQVPTSIVVHKVEPAEGTDLEPPMLTQEEKRKEVLPMAINNHILNCVENTPLEEPVLEEIEPTMIHEAIVTHQIIE</sequence>
<proteinExistence type="predicted"/>
<protein>
    <submittedName>
        <fullName evidence="2">Uncharacterized protein</fullName>
    </submittedName>
</protein>